<proteinExistence type="predicted"/>
<dbReference type="PANTHER" id="PTHR33406:SF13">
    <property type="entry name" value="MEMBRANE PROTEIN YDFJ"/>
    <property type="match status" value="1"/>
</dbReference>
<protein>
    <recommendedName>
        <fullName evidence="7">SSD domain-containing protein</fullName>
    </recommendedName>
</protein>
<dbReference type="InterPro" id="IPR004869">
    <property type="entry name" value="MMPL_dom"/>
</dbReference>
<evidence type="ECO:0000256" key="5">
    <source>
        <dbReference type="ARBA" id="ARBA00023136"/>
    </source>
</evidence>
<evidence type="ECO:0000256" key="4">
    <source>
        <dbReference type="ARBA" id="ARBA00022989"/>
    </source>
</evidence>
<evidence type="ECO:0000313" key="9">
    <source>
        <dbReference type="Proteomes" id="UP000291338"/>
    </source>
</evidence>
<evidence type="ECO:0000256" key="6">
    <source>
        <dbReference type="SAM" id="Phobius"/>
    </source>
</evidence>
<feature type="transmembrane region" description="Helical" evidence="6">
    <location>
        <begin position="413"/>
        <end position="435"/>
    </location>
</feature>
<feature type="domain" description="SSD" evidence="7">
    <location>
        <begin position="315"/>
        <end position="436"/>
    </location>
</feature>
<dbReference type="AlphaFoldDB" id="A0A4Q7IKX7"/>
<dbReference type="Gene3D" id="1.20.1640.10">
    <property type="entry name" value="Multidrug efflux transporter AcrB transmembrane domain"/>
    <property type="match status" value="2"/>
</dbReference>
<evidence type="ECO:0000256" key="1">
    <source>
        <dbReference type="ARBA" id="ARBA00004651"/>
    </source>
</evidence>
<feature type="transmembrane region" description="Helical" evidence="6">
    <location>
        <begin position="699"/>
        <end position="721"/>
    </location>
</feature>
<feature type="transmembrane region" description="Helical" evidence="6">
    <location>
        <begin position="672"/>
        <end position="692"/>
    </location>
</feature>
<dbReference type="EMBL" id="PPSX01000065">
    <property type="protein sequence ID" value="RZQ52129.1"/>
    <property type="molecule type" value="Genomic_DNA"/>
</dbReference>
<evidence type="ECO:0000259" key="7">
    <source>
        <dbReference type="PROSITE" id="PS50156"/>
    </source>
</evidence>
<gene>
    <name evidence="8" type="ORF">C1E23_16060</name>
</gene>
<evidence type="ECO:0000256" key="2">
    <source>
        <dbReference type="ARBA" id="ARBA00022475"/>
    </source>
</evidence>
<feature type="transmembrane region" description="Helical" evidence="6">
    <location>
        <begin position="776"/>
        <end position="798"/>
    </location>
</feature>
<dbReference type="Proteomes" id="UP000291338">
    <property type="component" value="Unassembled WGS sequence"/>
</dbReference>
<evidence type="ECO:0000256" key="3">
    <source>
        <dbReference type="ARBA" id="ARBA00022692"/>
    </source>
</evidence>
<dbReference type="InterPro" id="IPR000731">
    <property type="entry name" value="SSD"/>
</dbReference>
<feature type="domain" description="SSD" evidence="7">
    <location>
        <begin position="699"/>
        <end position="826"/>
    </location>
</feature>
<dbReference type="GO" id="GO:0005886">
    <property type="term" value="C:plasma membrane"/>
    <property type="evidence" value="ECO:0007669"/>
    <property type="project" value="UniProtKB-SubCell"/>
</dbReference>
<organism evidence="8 9">
    <name type="scientific">Pseudoalteromonas phenolica</name>
    <dbReference type="NCBI Taxonomy" id="161398"/>
    <lineage>
        <taxon>Bacteria</taxon>
        <taxon>Pseudomonadati</taxon>
        <taxon>Pseudomonadota</taxon>
        <taxon>Gammaproteobacteria</taxon>
        <taxon>Alteromonadales</taxon>
        <taxon>Pseudoalteromonadaceae</taxon>
        <taxon>Pseudoalteromonas</taxon>
    </lineage>
</organism>
<comment type="subcellular location">
    <subcellularLocation>
        <location evidence="1">Cell membrane</location>
        <topology evidence="1">Multi-pass membrane protein</topology>
    </subcellularLocation>
</comment>
<keyword evidence="3 6" id="KW-0812">Transmembrane</keyword>
<dbReference type="PROSITE" id="PS50156">
    <property type="entry name" value="SSD"/>
    <property type="match status" value="2"/>
</dbReference>
<sequence length="847" mass="94768">MSSWREGFISFLLKRWWLPLLSLLVITGFMLTQLVTLKTNATPYFLGAEHPSMQADRYVKKHFTSSGESLFISVINKQSDLFQEKPLNEVYQIHHQLLKVTLTEQSDLQRLSQFGIDQKAQSLIERIKQGGITTTDFDSVNSLINHLNSEHIDYDGKLWLQDFLIRVRPVKKIRSIVSVESITSSDDMIDIHPMMFSVPKTEVELKALKHEALSNPILMGALFESTGQATNMQVELLIPESDAPNMQKFYLSALNVIEQLQSENSYHLGGPPVVTSQQALSMKQDSDRLFPGVILVVMVILFLMFKSPRGVILPLTVAILSVIWTLGLMAFLGVKQNIVSTMLPVFLISIGVADTIHVLTEFNHEAKSKPRKQAVFDTLKSLWTPMLITTLTTAVGFLSLMSTDIVFIKEFGLFVAIGVIFALIITVLLLPPVLLKLAKTKTIDTNVSQFEQENRSERCILVVNRLIAERKKSFLLVITMLVVGCGFSLSQLSIDNKAIKYFDEESQVRIDDEIINQYFAGSMVFSLTLKSNQPDTFKQAENLRKIEQIQHRLAEHADVGFSYSAVDFIKLLNQRLNEDSIDEFKLPIDERYLVGQYFFLYESSDGRGVFDTVDPTYQTARIIVFNHSDQSTVVEKTLNDVLLFAQTILPENIEIEASGFGELLVSTKNEVIYGQIMSLSMSLLGVVILLSIMFKSFKFGVLGAVPLSLTVYFNFSIMPLIGMDLDIGTALVAAIAIGVGVDYAIHFISRFLQHKNMGSNTESAIEAALKAVFRPIIFNTLVLSLGFSVLGFSTFAALANLGYLVAMTMLLSAIATLFILPTLVRLLSEKYLTTPKTTQLNLEGFSK</sequence>
<accession>A0A4Q7IKX7</accession>
<feature type="transmembrane region" description="Helical" evidence="6">
    <location>
        <begin position="804"/>
        <end position="827"/>
    </location>
</feature>
<evidence type="ECO:0000313" key="8">
    <source>
        <dbReference type="EMBL" id="RZQ52129.1"/>
    </source>
</evidence>
<dbReference type="PANTHER" id="PTHR33406">
    <property type="entry name" value="MEMBRANE PROTEIN MJ1562-RELATED"/>
    <property type="match status" value="1"/>
</dbReference>
<dbReference type="Pfam" id="PF03176">
    <property type="entry name" value="MMPL"/>
    <property type="match status" value="2"/>
</dbReference>
<feature type="transmembrane region" description="Helical" evidence="6">
    <location>
        <begin position="474"/>
        <end position="494"/>
    </location>
</feature>
<dbReference type="PRINTS" id="PR00702">
    <property type="entry name" value="ACRIFLAVINRP"/>
</dbReference>
<dbReference type="RefSeq" id="WP_130256541.1">
    <property type="nucleotide sequence ID" value="NZ_PPSX01000065.1"/>
</dbReference>
<feature type="transmembrane region" description="Helical" evidence="6">
    <location>
        <begin position="727"/>
        <end position="748"/>
    </location>
</feature>
<feature type="transmembrane region" description="Helical" evidence="6">
    <location>
        <begin position="381"/>
        <end position="401"/>
    </location>
</feature>
<dbReference type="GO" id="GO:0022857">
    <property type="term" value="F:transmembrane transporter activity"/>
    <property type="evidence" value="ECO:0007669"/>
    <property type="project" value="InterPro"/>
</dbReference>
<keyword evidence="2" id="KW-1003">Cell membrane</keyword>
<feature type="transmembrane region" description="Helical" evidence="6">
    <location>
        <begin position="289"/>
        <end position="305"/>
    </location>
</feature>
<comment type="caution">
    <text evidence="8">The sequence shown here is derived from an EMBL/GenBank/DDBJ whole genome shotgun (WGS) entry which is preliminary data.</text>
</comment>
<keyword evidence="5 6" id="KW-0472">Membrane</keyword>
<reference evidence="8 9" key="1">
    <citation type="submission" date="2018-01" db="EMBL/GenBank/DDBJ databases">
        <title>Co-occurrence of chitin degradation, pigmentation and bioactivity in marine Pseudoalteromonas.</title>
        <authorList>
            <person name="Paulsen S."/>
            <person name="Gram L."/>
            <person name="Machado H."/>
        </authorList>
    </citation>
    <scope>NUCLEOTIDE SEQUENCE [LARGE SCALE GENOMIC DNA]</scope>
    <source>
        <strain evidence="8 9">S3898</strain>
    </source>
</reference>
<feature type="transmembrane region" description="Helical" evidence="6">
    <location>
        <begin position="312"/>
        <end position="332"/>
    </location>
</feature>
<keyword evidence="4 6" id="KW-1133">Transmembrane helix</keyword>
<dbReference type="InterPro" id="IPR001036">
    <property type="entry name" value="Acrflvin-R"/>
</dbReference>
<feature type="transmembrane region" description="Helical" evidence="6">
    <location>
        <begin position="16"/>
        <end position="35"/>
    </location>
</feature>
<name>A0A4Q7IKX7_9GAMM</name>
<dbReference type="InterPro" id="IPR050545">
    <property type="entry name" value="Mycobact_MmpL"/>
</dbReference>
<dbReference type="SUPFAM" id="SSF82866">
    <property type="entry name" value="Multidrug efflux transporter AcrB transmembrane domain"/>
    <property type="match status" value="2"/>
</dbReference>